<dbReference type="EMBL" id="BMOU01000002">
    <property type="protein sequence ID" value="GGN92267.1"/>
    <property type="molecule type" value="Genomic_DNA"/>
</dbReference>
<evidence type="ECO:0000313" key="2">
    <source>
        <dbReference type="EMBL" id="GGN92267.1"/>
    </source>
</evidence>
<reference evidence="2" key="2">
    <citation type="submission" date="2020-09" db="EMBL/GenBank/DDBJ databases">
        <authorList>
            <person name="Sun Q."/>
            <person name="Ohkuma M."/>
        </authorList>
    </citation>
    <scope>NUCLEOTIDE SEQUENCE</scope>
    <source>
        <strain evidence="2">JCM 17820</strain>
    </source>
</reference>
<evidence type="ECO:0000256" key="1">
    <source>
        <dbReference type="SAM" id="Phobius"/>
    </source>
</evidence>
<name>A0A830GLM5_9EURY</name>
<proteinExistence type="predicted"/>
<protein>
    <submittedName>
        <fullName evidence="2">Uncharacterized protein</fullName>
    </submittedName>
</protein>
<dbReference type="RefSeq" id="WP_188996313.1">
    <property type="nucleotide sequence ID" value="NZ_BMOU01000002.1"/>
</dbReference>
<keyword evidence="1" id="KW-0472">Membrane</keyword>
<dbReference type="Proteomes" id="UP000605784">
    <property type="component" value="Unassembled WGS sequence"/>
</dbReference>
<dbReference type="AlphaFoldDB" id="A0A830GLM5"/>
<reference evidence="2" key="1">
    <citation type="journal article" date="2014" name="Int. J. Syst. Evol. Microbiol.">
        <title>Complete genome sequence of Corynebacterium casei LMG S-19264T (=DSM 44701T), isolated from a smear-ripened cheese.</title>
        <authorList>
            <consortium name="US DOE Joint Genome Institute (JGI-PGF)"/>
            <person name="Walter F."/>
            <person name="Albersmeier A."/>
            <person name="Kalinowski J."/>
            <person name="Ruckert C."/>
        </authorList>
    </citation>
    <scope>NUCLEOTIDE SEQUENCE</scope>
    <source>
        <strain evidence="2">JCM 17820</strain>
    </source>
</reference>
<keyword evidence="3" id="KW-1185">Reference proteome</keyword>
<keyword evidence="1" id="KW-1133">Transmembrane helix</keyword>
<keyword evidence="1" id="KW-0812">Transmembrane</keyword>
<gene>
    <name evidence="2" type="ORF">GCM10009030_16330</name>
</gene>
<evidence type="ECO:0000313" key="3">
    <source>
        <dbReference type="Proteomes" id="UP000605784"/>
    </source>
</evidence>
<sequence length="151" mass="15444">MSGNSDELTTRQLLEALAPLASVARVLVRFGRNPVGFVTTIISLYIVDSVLNIGAFAVNSILSAFGIIVGFFDGIRVTLVTAFGSVGIDILGGYVAVQQSIANVVASAGAAAPFLAIGFASVAVYVGYRVGVALLGELPLGSSIVDLLGLR</sequence>
<feature type="transmembrane region" description="Helical" evidence="1">
    <location>
        <begin position="78"/>
        <end position="97"/>
    </location>
</feature>
<feature type="transmembrane region" description="Helical" evidence="1">
    <location>
        <begin position="104"/>
        <end position="126"/>
    </location>
</feature>
<feature type="transmembrane region" description="Helical" evidence="1">
    <location>
        <begin position="50"/>
        <end position="72"/>
    </location>
</feature>
<accession>A0A830GLM5</accession>
<comment type="caution">
    <text evidence="2">The sequence shown here is derived from an EMBL/GenBank/DDBJ whole genome shotgun (WGS) entry which is preliminary data.</text>
</comment>
<organism evidence="2 3">
    <name type="scientific">Haloarcula pellucida</name>
    <dbReference type="NCBI Taxonomy" id="1427151"/>
    <lineage>
        <taxon>Archaea</taxon>
        <taxon>Methanobacteriati</taxon>
        <taxon>Methanobacteriota</taxon>
        <taxon>Stenosarchaea group</taxon>
        <taxon>Halobacteria</taxon>
        <taxon>Halobacteriales</taxon>
        <taxon>Haloarculaceae</taxon>
        <taxon>Haloarcula</taxon>
    </lineage>
</organism>